<sequence>MRPRVWLSRTRDVALNLALEDVLLKTAEAPQCVLYVNSPCVVVGRNQNAWGELDSRAMQSEGVELVRRQSGGGTVYHDEGNLNFSFHVQKDGFVRRTHTDLVSRALASDPVRLPWRFGRPPVFANERNDLCVYARDMSPTKEAERKVSGSAYRMAMRRVYHHGTLLLDAQIDRMRFLKRESASLMESRAVESVRSPVANLTEIFPRLASRLSPENVATAIKLEFERVYGASDIVEYDERALYDAAIEERYNTLKSWDWIFGGAPEFSVHAKGDSPLGYLDIRISCQHGIITQVSANSHDTVAQELVGLPYDAIAPAPPSAAPVPQIKPPASHAEQTIRAWLYEHL</sequence>
<evidence type="ECO:0000259" key="5">
    <source>
        <dbReference type="PROSITE" id="PS51733"/>
    </source>
</evidence>
<dbReference type="InterPro" id="IPR004562">
    <property type="entry name" value="LipoylTrfase_LipoateP_Ligase"/>
</dbReference>
<dbReference type="Gene3D" id="3.30.930.10">
    <property type="entry name" value="Bira Bifunctional Protein, Domain 2"/>
    <property type="match status" value="1"/>
</dbReference>
<dbReference type="EMBL" id="CP119881">
    <property type="protein sequence ID" value="WFD36641.1"/>
    <property type="molecule type" value="Genomic_DNA"/>
</dbReference>
<accession>A0AAF0EYL3</accession>
<keyword evidence="6" id="KW-0436">Ligase</keyword>
<dbReference type="CDD" id="cd16443">
    <property type="entry name" value="LplA"/>
    <property type="match status" value="1"/>
</dbReference>
<dbReference type="GO" id="GO:0017118">
    <property type="term" value="F:lipoyltransferase activity"/>
    <property type="evidence" value="ECO:0007669"/>
    <property type="project" value="TreeGrafter"/>
</dbReference>
<dbReference type="PANTHER" id="PTHR12561">
    <property type="entry name" value="LIPOATE-PROTEIN LIGASE"/>
    <property type="match status" value="1"/>
</dbReference>
<reference evidence="6" key="1">
    <citation type="submission" date="2023-03" db="EMBL/GenBank/DDBJ databases">
        <title>Mating type loci evolution in Malassezia.</title>
        <authorList>
            <person name="Coelho M.A."/>
        </authorList>
    </citation>
    <scope>NUCLEOTIDE SEQUENCE</scope>
    <source>
        <strain evidence="6">CBS 11721</strain>
    </source>
</reference>
<comment type="pathway">
    <text evidence="2">Protein modification; protein lipoylation via exogenous pathway; protein N(6)-(lipoyl)lysine from lipoate: step 2/2.</text>
</comment>
<keyword evidence="7" id="KW-1185">Reference proteome</keyword>
<dbReference type="InterPro" id="IPR004143">
    <property type="entry name" value="BPL_LPL_catalytic"/>
</dbReference>
<dbReference type="GO" id="GO:0016874">
    <property type="term" value="F:ligase activity"/>
    <property type="evidence" value="ECO:0007669"/>
    <property type="project" value="UniProtKB-KW"/>
</dbReference>
<dbReference type="SUPFAM" id="SSF55681">
    <property type="entry name" value="Class II aaRS and biotin synthetases"/>
    <property type="match status" value="1"/>
</dbReference>
<protein>
    <recommendedName>
        <fullName evidence="4">Putative lipoate-protein ligase A</fullName>
    </recommendedName>
</protein>
<comment type="similarity">
    <text evidence="3">Belongs to the LplA family.</text>
</comment>
<dbReference type="PANTHER" id="PTHR12561:SF3">
    <property type="entry name" value="LIPOYLTRANSFERASE 1, MITOCHONDRIAL"/>
    <property type="match status" value="1"/>
</dbReference>
<dbReference type="AlphaFoldDB" id="A0AAF0EYL3"/>
<dbReference type="PROSITE" id="PS51733">
    <property type="entry name" value="BPL_LPL_CATALYTIC"/>
    <property type="match status" value="1"/>
</dbReference>
<comment type="function">
    <text evidence="1">Catalyzes both the ATP-dependent activation of exogenously supplied lipoate to lipoyl-AMP and the transfer of the activated lipoyl onto the lipoyl domains of lipoate-dependent enzymes.</text>
</comment>
<dbReference type="Proteomes" id="UP001219933">
    <property type="component" value="Chromosome 5"/>
</dbReference>
<evidence type="ECO:0000256" key="3">
    <source>
        <dbReference type="ARBA" id="ARBA00008242"/>
    </source>
</evidence>
<evidence type="ECO:0000256" key="4">
    <source>
        <dbReference type="ARBA" id="ARBA00015925"/>
    </source>
</evidence>
<dbReference type="GO" id="GO:0009249">
    <property type="term" value="P:protein lipoylation"/>
    <property type="evidence" value="ECO:0007669"/>
    <property type="project" value="InterPro"/>
</dbReference>
<dbReference type="Pfam" id="PF21948">
    <property type="entry name" value="LplA-B_cat"/>
    <property type="match status" value="1"/>
</dbReference>
<proteinExistence type="inferred from homology"/>
<evidence type="ECO:0000313" key="6">
    <source>
        <dbReference type="EMBL" id="WFD36641.1"/>
    </source>
</evidence>
<evidence type="ECO:0000256" key="2">
    <source>
        <dbReference type="ARBA" id="ARBA00005085"/>
    </source>
</evidence>
<name>A0AAF0EYL3_9BASI</name>
<organism evidence="6 7">
    <name type="scientific">Malassezia cuniculi</name>
    <dbReference type="NCBI Taxonomy" id="948313"/>
    <lineage>
        <taxon>Eukaryota</taxon>
        <taxon>Fungi</taxon>
        <taxon>Dikarya</taxon>
        <taxon>Basidiomycota</taxon>
        <taxon>Ustilaginomycotina</taxon>
        <taxon>Malasseziomycetes</taxon>
        <taxon>Malasseziales</taxon>
        <taxon>Malasseziaceae</taxon>
        <taxon>Malassezia</taxon>
    </lineage>
</organism>
<feature type="domain" description="BPL/LPL catalytic" evidence="5">
    <location>
        <begin position="26"/>
        <end position="232"/>
    </location>
</feature>
<evidence type="ECO:0000256" key="1">
    <source>
        <dbReference type="ARBA" id="ARBA00003253"/>
    </source>
</evidence>
<dbReference type="InterPro" id="IPR045864">
    <property type="entry name" value="aa-tRNA-synth_II/BPL/LPL"/>
</dbReference>
<evidence type="ECO:0000313" key="7">
    <source>
        <dbReference type="Proteomes" id="UP001219933"/>
    </source>
</evidence>
<gene>
    <name evidence="6" type="ORF">MCUN1_003528</name>
</gene>
<dbReference type="GO" id="GO:0005739">
    <property type="term" value="C:mitochondrion"/>
    <property type="evidence" value="ECO:0007669"/>
    <property type="project" value="TreeGrafter"/>
</dbReference>